<keyword evidence="7" id="KW-1185">Reference proteome</keyword>
<dbReference type="InterPro" id="IPR050669">
    <property type="entry name" value="Hemerythrin"/>
</dbReference>
<dbReference type="AlphaFoldDB" id="W0SIT5"/>
<evidence type="ECO:0000313" key="6">
    <source>
        <dbReference type="EMBL" id="BAO29818.1"/>
    </source>
</evidence>
<evidence type="ECO:0000256" key="2">
    <source>
        <dbReference type="ARBA" id="ARBA00022621"/>
    </source>
</evidence>
<dbReference type="STRING" id="1223802.SUTH_02027"/>
<dbReference type="GO" id="GO:0005344">
    <property type="term" value="F:oxygen carrier activity"/>
    <property type="evidence" value="ECO:0007669"/>
    <property type="project" value="UniProtKB-KW"/>
</dbReference>
<dbReference type="InterPro" id="IPR016131">
    <property type="entry name" value="Haemerythrin_Fe_BS"/>
</dbReference>
<dbReference type="PANTHER" id="PTHR37164">
    <property type="entry name" value="BACTERIOHEMERYTHRIN"/>
    <property type="match status" value="1"/>
</dbReference>
<keyword evidence="2" id="KW-0813">Transport</keyword>
<evidence type="ECO:0000256" key="3">
    <source>
        <dbReference type="ARBA" id="ARBA00022723"/>
    </source>
</evidence>
<dbReference type="Pfam" id="PF01814">
    <property type="entry name" value="Hemerythrin"/>
    <property type="match status" value="1"/>
</dbReference>
<protein>
    <submittedName>
        <fullName evidence="6">Hemerythrin-like metal-binding protein</fullName>
    </submittedName>
</protein>
<accession>W0SIT5</accession>
<dbReference type="KEGG" id="shd:SUTH_02027"/>
<dbReference type="GO" id="GO:0046872">
    <property type="term" value="F:metal ion binding"/>
    <property type="evidence" value="ECO:0007669"/>
    <property type="project" value="UniProtKB-KW"/>
</dbReference>
<dbReference type="InterPro" id="IPR035938">
    <property type="entry name" value="Hemerythrin-like_sf"/>
</dbReference>
<proteinExistence type="inferred from homology"/>
<comment type="similarity">
    <text evidence="1">Belongs to the hemerythrin family.</text>
</comment>
<keyword evidence="2" id="KW-0561">Oxygen transport</keyword>
<dbReference type="OrthoDB" id="9774644at2"/>
<dbReference type="RefSeq" id="WP_041098997.1">
    <property type="nucleotide sequence ID" value="NZ_AP012547.1"/>
</dbReference>
<dbReference type="EMBL" id="AP012547">
    <property type="protein sequence ID" value="BAO29818.1"/>
    <property type="molecule type" value="Genomic_DNA"/>
</dbReference>
<dbReference type="NCBIfam" id="TIGR02481">
    <property type="entry name" value="hemeryth_dom"/>
    <property type="match status" value="1"/>
</dbReference>
<dbReference type="HOGENOM" id="CLU_086902_3_1_4"/>
<reference evidence="6 7" key="1">
    <citation type="journal article" date="2014" name="Syst. Appl. Microbiol.">
        <title>Complete genomes of freshwater sulfur oxidizers Sulfuricella denitrificans skB26 and Sulfuritalea hydrogenivorans sk43H: genetic insights into the sulfur oxidation pathway of betaproteobacteria.</title>
        <authorList>
            <person name="Watanabe T."/>
            <person name="Kojima H."/>
            <person name="Fukui M."/>
        </authorList>
    </citation>
    <scope>NUCLEOTIDE SEQUENCE [LARGE SCALE GENOMIC DNA]</scope>
    <source>
        <strain evidence="6">DSM22779</strain>
    </source>
</reference>
<evidence type="ECO:0000313" key="7">
    <source>
        <dbReference type="Proteomes" id="UP000031637"/>
    </source>
</evidence>
<dbReference type="PROSITE" id="PS00550">
    <property type="entry name" value="HEMERYTHRINS"/>
    <property type="match status" value="1"/>
</dbReference>
<gene>
    <name evidence="6" type="ORF">SUTH_02027</name>
</gene>
<dbReference type="InterPro" id="IPR012312">
    <property type="entry name" value="Hemerythrin-like"/>
</dbReference>
<feature type="domain" description="Hemerythrin-like" evidence="5">
    <location>
        <begin position="15"/>
        <end position="124"/>
    </location>
</feature>
<evidence type="ECO:0000256" key="1">
    <source>
        <dbReference type="ARBA" id="ARBA00010587"/>
    </source>
</evidence>
<sequence length="131" mass="14538">MSTIADFNRTSNADTDREHEVQLGLLQALCSAAAEHRDAAAVGEILGQLIAYSEAHFMSEELLMRLKSYDDYEDHVDDHIHMLDVLHDIATDHAAGNSALVSGKAAEALNFVTNHIDTRDRRFADYVRNGL</sequence>
<name>W0SIT5_9PROT</name>
<dbReference type="CDD" id="cd12107">
    <property type="entry name" value="Hemerythrin"/>
    <property type="match status" value="1"/>
</dbReference>
<dbReference type="SUPFAM" id="SSF47188">
    <property type="entry name" value="Hemerythrin-like"/>
    <property type="match status" value="1"/>
</dbReference>
<dbReference type="Gene3D" id="1.20.120.50">
    <property type="entry name" value="Hemerythrin-like"/>
    <property type="match status" value="1"/>
</dbReference>
<organism evidence="6 7">
    <name type="scientific">Sulfuritalea hydrogenivorans sk43H</name>
    <dbReference type="NCBI Taxonomy" id="1223802"/>
    <lineage>
        <taxon>Bacteria</taxon>
        <taxon>Pseudomonadati</taxon>
        <taxon>Pseudomonadota</taxon>
        <taxon>Betaproteobacteria</taxon>
        <taxon>Nitrosomonadales</taxon>
        <taxon>Sterolibacteriaceae</taxon>
        <taxon>Sulfuritalea</taxon>
    </lineage>
</organism>
<keyword evidence="4" id="KW-0408">Iron</keyword>
<evidence type="ECO:0000256" key="4">
    <source>
        <dbReference type="ARBA" id="ARBA00023004"/>
    </source>
</evidence>
<dbReference type="InterPro" id="IPR012827">
    <property type="entry name" value="Hemerythrin_metal-bd"/>
</dbReference>
<keyword evidence="3" id="KW-0479">Metal-binding</keyword>
<dbReference type="Proteomes" id="UP000031637">
    <property type="component" value="Chromosome"/>
</dbReference>
<evidence type="ECO:0000259" key="5">
    <source>
        <dbReference type="Pfam" id="PF01814"/>
    </source>
</evidence>
<dbReference type="PANTHER" id="PTHR37164:SF1">
    <property type="entry name" value="BACTERIOHEMERYTHRIN"/>
    <property type="match status" value="1"/>
</dbReference>